<accession>A0A5B0LLJ0</accession>
<dbReference type="OrthoDB" id="120976at2759"/>
<dbReference type="GO" id="GO:0048471">
    <property type="term" value="C:perinuclear region of cytoplasm"/>
    <property type="evidence" value="ECO:0007669"/>
    <property type="project" value="TreeGrafter"/>
</dbReference>
<gene>
    <name evidence="5" type="ORF">PGT21_032954</name>
    <name evidence="4" type="ORF">PGTUg99_007444</name>
</gene>
<keyword evidence="3" id="KW-0677">Repeat</keyword>
<evidence type="ECO:0000313" key="5">
    <source>
        <dbReference type="EMBL" id="KAA1094929.1"/>
    </source>
</evidence>
<dbReference type="GO" id="GO:0031267">
    <property type="term" value="F:small GTPase binding"/>
    <property type="evidence" value="ECO:0007669"/>
    <property type="project" value="TreeGrafter"/>
</dbReference>
<dbReference type="GO" id="GO:0006913">
    <property type="term" value="P:nucleocytoplasmic transport"/>
    <property type="evidence" value="ECO:0007669"/>
    <property type="project" value="TreeGrafter"/>
</dbReference>
<reference evidence="6 7" key="1">
    <citation type="submission" date="2019-05" db="EMBL/GenBank/DDBJ databases">
        <title>Emergence of the Ug99 lineage of the wheat stem rust pathogen through somatic hybridization.</title>
        <authorList>
            <person name="Li F."/>
            <person name="Upadhyaya N.M."/>
            <person name="Sperschneider J."/>
            <person name="Matny O."/>
            <person name="Nguyen-Phuc H."/>
            <person name="Mago R."/>
            <person name="Raley C."/>
            <person name="Miller M.E."/>
            <person name="Silverstein K.A.T."/>
            <person name="Henningsen E."/>
            <person name="Hirsch C.D."/>
            <person name="Visser B."/>
            <person name="Pretorius Z.A."/>
            <person name="Steffenson B.J."/>
            <person name="Schwessinger B."/>
            <person name="Dodds P.N."/>
            <person name="Figueroa M."/>
        </authorList>
    </citation>
    <scope>NUCLEOTIDE SEQUENCE [LARGE SCALE GENOMIC DNA]</scope>
    <source>
        <strain evidence="5">21-0</strain>
        <strain evidence="4 7">Ug99</strain>
    </source>
</reference>
<keyword evidence="1" id="KW-0343">GTPase activation</keyword>
<dbReference type="Proteomes" id="UP000324748">
    <property type="component" value="Unassembled WGS sequence"/>
</dbReference>
<dbReference type="EMBL" id="VSWC01000079">
    <property type="protein sequence ID" value="KAA1094929.1"/>
    <property type="molecule type" value="Genomic_DNA"/>
</dbReference>
<keyword evidence="2" id="KW-0433">Leucine-rich repeat</keyword>
<organism evidence="4 7">
    <name type="scientific">Puccinia graminis f. sp. tritici</name>
    <dbReference type="NCBI Taxonomy" id="56615"/>
    <lineage>
        <taxon>Eukaryota</taxon>
        <taxon>Fungi</taxon>
        <taxon>Dikarya</taxon>
        <taxon>Basidiomycota</taxon>
        <taxon>Pucciniomycotina</taxon>
        <taxon>Pucciniomycetes</taxon>
        <taxon>Pucciniales</taxon>
        <taxon>Pucciniaceae</taxon>
        <taxon>Puccinia</taxon>
    </lineage>
</organism>
<dbReference type="SUPFAM" id="SSF52047">
    <property type="entry name" value="RNI-like"/>
    <property type="match status" value="1"/>
</dbReference>
<dbReference type="GO" id="GO:0005096">
    <property type="term" value="F:GTPase activator activity"/>
    <property type="evidence" value="ECO:0007669"/>
    <property type="project" value="UniProtKB-KW"/>
</dbReference>
<dbReference type="InterPro" id="IPR032675">
    <property type="entry name" value="LRR_dom_sf"/>
</dbReference>
<proteinExistence type="predicted"/>
<comment type="caution">
    <text evidence="4">The sequence shown here is derived from an EMBL/GenBank/DDBJ whole genome shotgun (WGS) entry which is preliminary data.</text>
</comment>
<sequence length="506" mass="55472">MSSLFPLLRSLLISPLKPTSTTTNTIQQIIQDRDRGGFTTPDRQQDHLSFHDTGLRGTQGALIVLEALATNPFASRLTLSHNILGDQGVRQLASRLRFLKKRRATPIHELNLASNALTDAALIELCRTSDGLLELYLSNNHISLNCSPSPFLAGLGNLTLLSLTSNPIDCLALSDLLRNPKLALLQLNTLHLSACALDLPVAVSLALWLEDRSRSGTLEWLAVNGNNWGTAGCERIVWALARRGGNSNLLRVEMLACDAPPSEAEPTEGQDQMEIVQLMGFRDSNDLEDCHLTIQLEGGWKKLLEKCEARNQALRLATRRAALGLVSTARPILLGTPRPPPSTEAETMEASNARVFRWDKLPEELKLHIWRWVAILSAFPGLQSLELPDHQQGPSLSAADQVHSRAATATSRAAAVDPFILPDPLTPSQLFSLINYAQDRESLQAEIALREEAIFSHLIGSKSSSSASSSVHRQLVDNLRRDADIDRQGRAFILSSCGCLRFQGDI</sequence>
<dbReference type="GO" id="GO:0005634">
    <property type="term" value="C:nucleus"/>
    <property type="evidence" value="ECO:0007669"/>
    <property type="project" value="TreeGrafter"/>
</dbReference>
<dbReference type="Gene3D" id="3.80.10.10">
    <property type="entry name" value="Ribonuclease Inhibitor"/>
    <property type="match status" value="1"/>
</dbReference>
<evidence type="ECO:0000256" key="3">
    <source>
        <dbReference type="ARBA" id="ARBA00022737"/>
    </source>
</evidence>
<evidence type="ECO:0000313" key="4">
    <source>
        <dbReference type="EMBL" id="KAA1065231.1"/>
    </source>
</evidence>
<dbReference type="InterPro" id="IPR027038">
    <property type="entry name" value="RanGap"/>
</dbReference>
<protein>
    <recommendedName>
        <fullName evidence="8">RNI-like protein</fullName>
    </recommendedName>
</protein>
<dbReference type="EMBL" id="VDEP01000511">
    <property type="protein sequence ID" value="KAA1065231.1"/>
    <property type="molecule type" value="Genomic_DNA"/>
</dbReference>
<dbReference type="Proteomes" id="UP000325313">
    <property type="component" value="Unassembled WGS sequence"/>
</dbReference>
<dbReference type="GO" id="GO:0005829">
    <property type="term" value="C:cytosol"/>
    <property type="evidence" value="ECO:0007669"/>
    <property type="project" value="TreeGrafter"/>
</dbReference>
<dbReference type="SMART" id="SM00368">
    <property type="entry name" value="LRR_RI"/>
    <property type="match status" value="3"/>
</dbReference>
<evidence type="ECO:0000313" key="6">
    <source>
        <dbReference type="Proteomes" id="UP000324748"/>
    </source>
</evidence>
<name>A0A5B0LLJ0_PUCGR</name>
<evidence type="ECO:0000256" key="2">
    <source>
        <dbReference type="ARBA" id="ARBA00022614"/>
    </source>
</evidence>
<evidence type="ECO:0000313" key="7">
    <source>
        <dbReference type="Proteomes" id="UP000325313"/>
    </source>
</evidence>
<dbReference type="PANTHER" id="PTHR24113:SF12">
    <property type="entry name" value="RAN GTPASE-ACTIVATING PROTEIN 1"/>
    <property type="match status" value="1"/>
</dbReference>
<evidence type="ECO:0008006" key="8">
    <source>
        <dbReference type="Google" id="ProtNLM"/>
    </source>
</evidence>
<dbReference type="AlphaFoldDB" id="A0A5B0LLJ0"/>
<evidence type="ECO:0000256" key="1">
    <source>
        <dbReference type="ARBA" id="ARBA00022468"/>
    </source>
</evidence>
<keyword evidence="6" id="KW-1185">Reference proteome</keyword>
<dbReference type="PANTHER" id="PTHR24113">
    <property type="entry name" value="RAN GTPASE-ACTIVATING PROTEIN 1"/>
    <property type="match status" value="1"/>
</dbReference>